<dbReference type="Proteomes" id="UP000317519">
    <property type="component" value="Unassembled WGS sequence"/>
</dbReference>
<dbReference type="InterPro" id="IPR006015">
    <property type="entry name" value="Universal_stress_UspA"/>
</dbReference>
<keyword evidence="4" id="KW-1185">Reference proteome</keyword>
<gene>
    <name evidence="3" type="ORF">IQ05_00575</name>
</gene>
<feature type="domain" description="UspA" evidence="2">
    <location>
        <begin position="150"/>
        <end position="273"/>
    </location>
</feature>
<organism evidence="3 4">
    <name type="scientific">Flavobacterium tiangeerense</name>
    <dbReference type="NCBI Taxonomy" id="459471"/>
    <lineage>
        <taxon>Bacteria</taxon>
        <taxon>Pseudomonadati</taxon>
        <taxon>Bacteroidota</taxon>
        <taxon>Flavobacteriia</taxon>
        <taxon>Flavobacteriales</taxon>
        <taxon>Flavobacteriaceae</taxon>
        <taxon>Flavobacterium</taxon>
    </lineage>
</organism>
<protein>
    <submittedName>
        <fullName evidence="3">Nucleotide-binding universal stress UspA family protein</fullName>
    </submittedName>
</protein>
<evidence type="ECO:0000313" key="3">
    <source>
        <dbReference type="EMBL" id="TWI02331.1"/>
    </source>
</evidence>
<dbReference type="PANTHER" id="PTHR46268">
    <property type="entry name" value="STRESS RESPONSE PROTEIN NHAX"/>
    <property type="match status" value="1"/>
</dbReference>
<feature type="domain" description="UspA" evidence="2">
    <location>
        <begin position="1"/>
        <end position="141"/>
    </location>
</feature>
<dbReference type="PANTHER" id="PTHR46268:SF6">
    <property type="entry name" value="UNIVERSAL STRESS PROTEIN UP12"/>
    <property type="match status" value="1"/>
</dbReference>
<dbReference type="InterPro" id="IPR014729">
    <property type="entry name" value="Rossmann-like_a/b/a_fold"/>
</dbReference>
<dbReference type="EMBL" id="VLKO01000002">
    <property type="protein sequence ID" value="TWI02331.1"/>
    <property type="molecule type" value="Genomic_DNA"/>
</dbReference>
<dbReference type="Pfam" id="PF00582">
    <property type="entry name" value="Usp"/>
    <property type="match status" value="2"/>
</dbReference>
<dbReference type="SUPFAM" id="SSF52402">
    <property type="entry name" value="Adenine nucleotide alpha hydrolases-like"/>
    <property type="match status" value="2"/>
</dbReference>
<comment type="similarity">
    <text evidence="1">Belongs to the universal stress protein A family.</text>
</comment>
<dbReference type="CDD" id="cd00293">
    <property type="entry name" value="USP-like"/>
    <property type="match status" value="2"/>
</dbReference>
<name>A0ABY3FMG4_9FLAO</name>
<evidence type="ECO:0000256" key="1">
    <source>
        <dbReference type="ARBA" id="ARBA00008791"/>
    </source>
</evidence>
<dbReference type="RefSeq" id="WP_144889590.1">
    <property type="nucleotide sequence ID" value="NZ_VLKO01000002.1"/>
</dbReference>
<evidence type="ECO:0000313" key="4">
    <source>
        <dbReference type="Proteomes" id="UP000317519"/>
    </source>
</evidence>
<proteinExistence type="inferred from homology"/>
<dbReference type="Gene3D" id="3.40.50.620">
    <property type="entry name" value="HUPs"/>
    <property type="match status" value="2"/>
</dbReference>
<accession>A0ABY3FMG4</accession>
<sequence>MKHILVPTDFSEQAEYALKAAAVLAKKNNASIYLLHLLELPNQMSDAVSSGKSIPEVILFIRKANERLENIKSQSYLDGIVVESSVQLEKAFSGILSFNETNEIDLIIMGSHGSSNTEHLFIGSNTEKVVRLSKAPVLVIKKAPGEFQIEKIVFASDFSKETKKPFKKLLKFSQDTNAKLLLVMINTPNSFKTTQKSDQILEKFLRKYDLENYSTHVYNDTNVENGITNFAESQEADLISICTHGRTRLSHFFSGSISQGLINHESRPVLTFRI</sequence>
<reference evidence="3 4" key="1">
    <citation type="journal article" date="2015" name="Stand. Genomic Sci.">
        <title>Genomic Encyclopedia of Bacterial and Archaeal Type Strains, Phase III: the genomes of soil and plant-associated and newly described type strains.</title>
        <authorList>
            <person name="Whitman W.B."/>
            <person name="Woyke T."/>
            <person name="Klenk H.P."/>
            <person name="Zhou Y."/>
            <person name="Lilburn T.G."/>
            <person name="Beck B.J."/>
            <person name="De Vos P."/>
            <person name="Vandamme P."/>
            <person name="Eisen J.A."/>
            <person name="Garrity G."/>
            <person name="Hugenholtz P."/>
            <person name="Kyrpides N.C."/>
        </authorList>
    </citation>
    <scope>NUCLEOTIDE SEQUENCE [LARGE SCALE GENOMIC DNA]</scope>
    <source>
        <strain evidence="3 4">CGMCC 1.6847</strain>
    </source>
</reference>
<evidence type="ECO:0000259" key="2">
    <source>
        <dbReference type="Pfam" id="PF00582"/>
    </source>
</evidence>
<comment type="caution">
    <text evidence="3">The sequence shown here is derived from an EMBL/GenBank/DDBJ whole genome shotgun (WGS) entry which is preliminary data.</text>
</comment>
<dbReference type="InterPro" id="IPR006016">
    <property type="entry name" value="UspA"/>
</dbReference>
<dbReference type="PRINTS" id="PR01438">
    <property type="entry name" value="UNVRSLSTRESS"/>
</dbReference>